<feature type="domain" description="NAD(P)-binding" evidence="1">
    <location>
        <begin position="11"/>
        <end position="162"/>
    </location>
</feature>
<dbReference type="PANTHER" id="PTHR47129:SF1">
    <property type="entry name" value="NMRA-LIKE DOMAIN-CONTAINING PROTEIN"/>
    <property type="match status" value="1"/>
</dbReference>
<dbReference type="InterPro" id="IPR036291">
    <property type="entry name" value="NAD(P)-bd_dom_sf"/>
</dbReference>
<dbReference type="Pfam" id="PF13460">
    <property type="entry name" value="NAD_binding_10"/>
    <property type="match status" value="1"/>
</dbReference>
<dbReference type="RefSeq" id="WP_102843646.1">
    <property type="nucleotide sequence ID" value="NZ_PDZR01000010.1"/>
</dbReference>
<dbReference type="OrthoDB" id="7771794at2"/>
<comment type="caution">
    <text evidence="2">The sequence shown here is derived from an EMBL/GenBank/DDBJ whole genome shotgun (WGS) entry which is preliminary data.</text>
</comment>
<evidence type="ECO:0000313" key="2">
    <source>
        <dbReference type="EMBL" id="PNG25961.1"/>
    </source>
</evidence>
<dbReference type="PANTHER" id="PTHR47129">
    <property type="entry name" value="QUINONE OXIDOREDUCTASE 2"/>
    <property type="match status" value="1"/>
</dbReference>
<dbReference type="InterPro" id="IPR052718">
    <property type="entry name" value="NmrA-type_oxidoreductase"/>
</dbReference>
<proteinExistence type="predicted"/>
<dbReference type="AlphaFoldDB" id="A0A2J7TGS1"/>
<sequence>MASHPRFFVTGASGQLGRLVVAALAERAGPQAVAAVVRDPARSAALFAKGVVIREGDYDRPDTLDAAFVGAERLLLISSNALGERVAQHRNVVDAAKRAGVARIAYTSVLHAEISKLGLAEEHRQTEALIGASGIPFTLLRNGWYTENYAAAIPAALQHGAFIGSAQGGRISSAARVDYAEAAAIALLDDDAAGGAIHEFAGDQSFTLAEFAAELSRQAGREIPYADLPEAKYRAALTGAGLPAPLAALLADSDAAAAEDALFDDSRQLSRLIGRPTTPFAATIAKALIA</sequence>
<dbReference type="InterPro" id="IPR016040">
    <property type="entry name" value="NAD(P)-bd_dom"/>
</dbReference>
<gene>
    <name evidence="2" type="ORF">CR492_10195</name>
</gene>
<reference evidence="2 3" key="1">
    <citation type="submission" date="2017-10" db="EMBL/GenBank/DDBJ databases">
        <title>Genome announcement of Methylocella silvestris TVC from permafrost.</title>
        <authorList>
            <person name="Wang J."/>
            <person name="Geng K."/>
            <person name="Ul-Haque F."/>
            <person name="Crombie A.T."/>
            <person name="Street L.E."/>
            <person name="Wookey P.A."/>
            <person name="Murrell J.C."/>
            <person name="Pratscher J."/>
        </authorList>
    </citation>
    <scope>NUCLEOTIDE SEQUENCE [LARGE SCALE GENOMIC DNA]</scope>
    <source>
        <strain evidence="2 3">TVC</strain>
    </source>
</reference>
<organism evidence="2 3">
    <name type="scientific">Methylocella silvestris</name>
    <dbReference type="NCBI Taxonomy" id="199596"/>
    <lineage>
        <taxon>Bacteria</taxon>
        <taxon>Pseudomonadati</taxon>
        <taxon>Pseudomonadota</taxon>
        <taxon>Alphaproteobacteria</taxon>
        <taxon>Hyphomicrobiales</taxon>
        <taxon>Beijerinckiaceae</taxon>
        <taxon>Methylocella</taxon>
    </lineage>
</organism>
<dbReference type="SUPFAM" id="SSF51735">
    <property type="entry name" value="NAD(P)-binding Rossmann-fold domains"/>
    <property type="match status" value="1"/>
</dbReference>
<dbReference type="CDD" id="cd05269">
    <property type="entry name" value="TMR_SDR_a"/>
    <property type="match status" value="1"/>
</dbReference>
<dbReference type="EMBL" id="PDZR01000010">
    <property type="protein sequence ID" value="PNG25961.1"/>
    <property type="molecule type" value="Genomic_DNA"/>
</dbReference>
<dbReference type="Gene3D" id="3.40.50.720">
    <property type="entry name" value="NAD(P)-binding Rossmann-like Domain"/>
    <property type="match status" value="1"/>
</dbReference>
<accession>A0A2J7TGS1</accession>
<evidence type="ECO:0000313" key="3">
    <source>
        <dbReference type="Proteomes" id="UP000236286"/>
    </source>
</evidence>
<evidence type="ECO:0000259" key="1">
    <source>
        <dbReference type="Pfam" id="PF13460"/>
    </source>
</evidence>
<protein>
    <submittedName>
        <fullName evidence="2">NAD(P)-dependent oxidoreductase</fullName>
    </submittedName>
</protein>
<dbReference type="Proteomes" id="UP000236286">
    <property type="component" value="Unassembled WGS sequence"/>
</dbReference>
<dbReference type="Gene3D" id="3.90.25.10">
    <property type="entry name" value="UDP-galactose 4-epimerase, domain 1"/>
    <property type="match status" value="1"/>
</dbReference>
<name>A0A2J7TGS1_METSI</name>